<dbReference type="PANTHER" id="PTHR30146:SF109">
    <property type="entry name" value="HTH-TYPE TRANSCRIPTIONAL REGULATOR GALS"/>
    <property type="match status" value="1"/>
</dbReference>
<evidence type="ECO:0000256" key="2">
    <source>
        <dbReference type="ARBA" id="ARBA00023125"/>
    </source>
</evidence>
<evidence type="ECO:0000256" key="1">
    <source>
        <dbReference type="ARBA" id="ARBA00023015"/>
    </source>
</evidence>
<keyword evidence="3" id="KW-0804">Transcription</keyword>
<dbReference type="AlphaFoldDB" id="A0A1G6ZFA1"/>
<evidence type="ECO:0000256" key="3">
    <source>
        <dbReference type="ARBA" id="ARBA00023163"/>
    </source>
</evidence>
<reference evidence="6" key="1">
    <citation type="submission" date="2016-10" db="EMBL/GenBank/DDBJ databases">
        <authorList>
            <person name="Varghese N."/>
            <person name="Submissions S."/>
        </authorList>
    </citation>
    <scope>NUCLEOTIDE SEQUENCE [LARGE SCALE GENOMIC DNA]</scope>
    <source>
        <strain evidence="6">DSM 18609</strain>
    </source>
</reference>
<protein>
    <submittedName>
        <fullName evidence="5">Transcriptional regulator, LacI family</fullName>
    </submittedName>
</protein>
<dbReference type="GO" id="GO:0000976">
    <property type="term" value="F:transcription cis-regulatory region binding"/>
    <property type="evidence" value="ECO:0007669"/>
    <property type="project" value="TreeGrafter"/>
</dbReference>
<dbReference type="RefSeq" id="WP_090771532.1">
    <property type="nucleotide sequence ID" value="NZ_FMZH01000010.1"/>
</dbReference>
<evidence type="ECO:0000259" key="4">
    <source>
        <dbReference type="PROSITE" id="PS50932"/>
    </source>
</evidence>
<evidence type="ECO:0000313" key="6">
    <source>
        <dbReference type="Proteomes" id="UP000199455"/>
    </source>
</evidence>
<accession>A0A1G6ZFA1</accession>
<dbReference type="SUPFAM" id="SSF47413">
    <property type="entry name" value="lambda repressor-like DNA-binding domains"/>
    <property type="match status" value="1"/>
</dbReference>
<dbReference type="STRING" id="390242.SAMN04488024_11082"/>
<keyword evidence="6" id="KW-1185">Reference proteome</keyword>
<feature type="domain" description="HTH lacI-type" evidence="4">
    <location>
        <begin position="6"/>
        <end position="60"/>
    </location>
</feature>
<keyword evidence="2" id="KW-0238">DNA-binding</keyword>
<proteinExistence type="predicted"/>
<dbReference type="Proteomes" id="UP000199455">
    <property type="component" value="Unassembled WGS sequence"/>
</dbReference>
<keyword evidence="1" id="KW-0805">Transcription regulation</keyword>
<dbReference type="SUPFAM" id="SSF53822">
    <property type="entry name" value="Periplasmic binding protein-like I"/>
    <property type="match status" value="1"/>
</dbReference>
<dbReference type="CDD" id="cd01392">
    <property type="entry name" value="HTH_LacI"/>
    <property type="match status" value="1"/>
</dbReference>
<dbReference type="Gene3D" id="3.40.50.2300">
    <property type="match status" value="2"/>
</dbReference>
<dbReference type="InterPro" id="IPR000843">
    <property type="entry name" value="HTH_LacI"/>
</dbReference>
<dbReference type="EMBL" id="FMZH01000010">
    <property type="protein sequence ID" value="SDE01132.1"/>
    <property type="molecule type" value="Genomic_DNA"/>
</dbReference>
<dbReference type="CDD" id="cd06267">
    <property type="entry name" value="PBP1_LacI_sugar_binding-like"/>
    <property type="match status" value="1"/>
</dbReference>
<dbReference type="PROSITE" id="PS50932">
    <property type="entry name" value="HTH_LACI_2"/>
    <property type="match status" value="1"/>
</dbReference>
<name>A0A1G6ZFA1_9SPHI</name>
<dbReference type="Gene3D" id="1.10.260.40">
    <property type="entry name" value="lambda repressor-like DNA-binding domains"/>
    <property type="match status" value="1"/>
</dbReference>
<dbReference type="Pfam" id="PF00532">
    <property type="entry name" value="Peripla_BP_1"/>
    <property type="match status" value="1"/>
</dbReference>
<organism evidence="5 6">
    <name type="scientific">Pedobacter soli</name>
    <dbReference type="NCBI Taxonomy" id="390242"/>
    <lineage>
        <taxon>Bacteria</taxon>
        <taxon>Pseudomonadati</taxon>
        <taxon>Bacteroidota</taxon>
        <taxon>Sphingobacteriia</taxon>
        <taxon>Sphingobacteriales</taxon>
        <taxon>Sphingobacteriaceae</taxon>
        <taxon>Pedobacter</taxon>
    </lineage>
</organism>
<gene>
    <name evidence="5" type="ORF">SAMN04488024_11082</name>
</gene>
<dbReference type="Pfam" id="PF00356">
    <property type="entry name" value="LacI"/>
    <property type="match status" value="1"/>
</dbReference>
<dbReference type="InterPro" id="IPR028082">
    <property type="entry name" value="Peripla_BP_I"/>
</dbReference>
<dbReference type="SMART" id="SM00354">
    <property type="entry name" value="HTH_LACI"/>
    <property type="match status" value="1"/>
</dbReference>
<dbReference type="GO" id="GO:0003700">
    <property type="term" value="F:DNA-binding transcription factor activity"/>
    <property type="evidence" value="ECO:0007669"/>
    <property type="project" value="TreeGrafter"/>
</dbReference>
<sequence length="341" mass="38013">MKSNQTTIVDIANELKISKSTVSRALTGHPSVKTETRARVLELAEKLDYQRNMLSISLITNKTKTIGIVLPEFITSFFPQVVVGAQEEAARQGYSVLISQCNESYETEVANSKVMLANRVDGVMVSLTKETLNYDHWKAFIRKGIPVVFFNRVCEEMMVPKVVVNDYDAAFKAVEHLISIGKRRIAHLAGPSSLVITRKRTNGYLDALKKHNIPVDEELIIGYDLTLNKVKMYVKHLVELDNPADALFAVNDPTAIEAIQVLKQLGKRIPEDVAVVGFSDNYGSNFIEPSLTTVAQPVREIGRNAMELLLGLMDKDISEWKPLIRTLDAELIVRNSTVKGS</sequence>
<evidence type="ECO:0000313" key="5">
    <source>
        <dbReference type="EMBL" id="SDE01132.1"/>
    </source>
</evidence>
<dbReference type="PANTHER" id="PTHR30146">
    <property type="entry name" value="LACI-RELATED TRANSCRIPTIONAL REPRESSOR"/>
    <property type="match status" value="1"/>
</dbReference>
<dbReference type="InterPro" id="IPR001761">
    <property type="entry name" value="Peripla_BP/Lac1_sug-bd_dom"/>
</dbReference>
<dbReference type="InterPro" id="IPR010982">
    <property type="entry name" value="Lambda_DNA-bd_dom_sf"/>
</dbReference>